<evidence type="ECO:0000256" key="3">
    <source>
        <dbReference type="ARBA" id="ARBA00022989"/>
    </source>
</evidence>
<feature type="domain" description="G-protein coupled receptors family 1 profile" evidence="6">
    <location>
        <begin position="40"/>
        <end position="291"/>
    </location>
</feature>
<dbReference type="AlphaFoldDB" id="A0A8S4BUI9"/>
<dbReference type="GO" id="GO:0004930">
    <property type="term" value="F:G protein-coupled receptor activity"/>
    <property type="evidence" value="ECO:0007669"/>
    <property type="project" value="InterPro"/>
</dbReference>
<dbReference type="Proteomes" id="UP000677803">
    <property type="component" value="Unassembled WGS sequence"/>
</dbReference>
<keyword evidence="3 5" id="KW-1133">Transmembrane helix</keyword>
<comment type="subcellular location">
    <subcellularLocation>
        <location evidence="1">Membrane</location>
    </subcellularLocation>
</comment>
<evidence type="ECO:0000256" key="5">
    <source>
        <dbReference type="SAM" id="Phobius"/>
    </source>
</evidence>
<dbReference type="SUPFAM" id="SSF81321">
    <property type="entry name" value="Family A G protein-coupled receptor-like"/>
    <property type="match status" value="1"/>
</dbReference>
<accession>A0A8S4BUI9</accession>
<dbReference type="GO" id="GO:0016020">
    <property type="term" value="C:membrane"/>
    <property type="evidence" value="ECO:0007669"/>
    <property type="project" value="UniProtKB-SubCell"/>
</dbReference>
<feature type="transmembrane region" description="Helical" evidence="5">
    <location>
        <begin position="236"/>
        <end position="259"/>
    </location>
</feature>
<reference evidence="7" key="1">
    <citation type="submission" date="2021-05" db="EMBL/GenBank/DDBJ databases">
        <authorList>
            <person name="Tigano A."/>
        </authorList>
    </citation>
    <scope>NUCLEOTIDE SEQUENCE</scope>
</reference>
<dbReference type="GO" id="GO:0005549">
    <property type="term" value="F:odorant binding"/>
    <property type="evidence" value="ECO:0007669"/>
    <property type="project" value="TreeGrafter"/>
</dbReference>
<dbReference type="Pfam" id="PF00001">
    <property type="entry name" value="7tm_1"/>
    <property type="match status" value="1"/>
</dbReference>
<dbReference type="PROSITE" id="PS00237">
    <property type="entry name" value="G_PROTEIN_RECEP_F1_1"/>
    <property type="match status" value="1"/>
</dbReference>
<dbReference type="InterPro" id="IPR017452">
    <property type="entry name" value="GPCR_Rhodpsn_7TM"/>
</dbReference>
<evidence type="ECO:0000256" key="1">
    <source>
        <dbReference type="ARBA" id="ARBA00004370"/>
    </source>
</evidence>
<dbReference type="PANTHER" id="PTHR26451:SF866">
    <property type="entry name" value="ODORANT RECEPTOR-RELATED"/>
    <property type="match status" value="1"/>
</dbReference>
<feature type="transmembrane region" description="Helical" evidence="5">
    <location>
        <begin position="195"/>
        <end position="215"/>
    </location>
</feature>
<dbReference type="OrthoDB" id="5967704at2759"/>
<feature type="transmembrane region" description="Helical" evidence="5">
    <location>
        <begin position="20"/>
        <end position="40"/>
    </location>
</feature>
<name>A0A8S4BUI9_9TELE</name>
<dbReference type="InterPro" id="IPR000276">
    <property type="entry name" value="GPCR_Rhodpsn"/>
</dbReference>
<evidence type="ECO:0000256" key="4">
    <source>
        <dbReference type="ARBA" id="ARBA00023136"/>
    </source>
</evidence>
<feature type="transmembrane region" description="Helical" evidence="5">
    <location>
        <begin position="108"/>
        <end position="128"/>
    </location>
</feature>
<feature type="transmembrane region" description="Helical" evidence="5">
    <location>
        <begin position="271"/>
        <end position="293"/>
    </location>
</feature>
<sequence length="325" mass="35615">MSDTNRPLTNSTAGVQLQGLLGIVLLSVVTTLPCCAFLLINGTMLFTLRSKPVFTETSRYVLLSNLLLADTVQLAHNQSMFLLSACGLKMLYPLCATLSALYSLPHGVSFLTLMLMCIERYVAVCHPLRHAAVITLRNTSVAVCVLWGFGSVNCLIQLVLMLNMHFADVQSMQMSDYCGRSSVFLNESADLYDKASTYFLFASAAAAVSFCYIGISVAARSASSDRGSAKKAGRTLLLHLLQLGLSMSSLIHGTLLIAVTPHLERVLAINIQVFLYICLIILPKCLSSLVYGLRDQTIRPVLMLHLCCRHRRFSVISVIQTNPKM</sequence>
<dbReference type="CDD" id="cd00637">
    <property type="entry name" value="7tm_classA_rhodopsin-like"/>
    <property type="match status" value="1"/>
</dbReference>
<comment type="caution">
    <text evidence="7">The sequence shown here is derived from an EMBL/GenBank/DDBJ whole genome shotgun (WGS) entry which is preliminary data.</text>
</comment>
<protein>
    <submittedName>
        <fullName evidence="7">(Atlantic silverside) hypothetical protein</fullName>
    </submittedName>
</protein>
<keyword evidence="2 5" id="KW-0812">Transmembrane</keyword>
<dbReference type="InterPro" id="IPR052921">
    <property type="entry name" value="GPCR1_Superfamily_Member"/>
</dbReference>
<keyword evidence="8" id="KW-1185">Reference proteome</keyword>
<dbReference type="GO" id="GO:0004984">
    <property type="term" value="F:olfactory receptor activity"/>
    <property type="evidence" value="ECO:0007669"/>
    <property type="project" value="TreeGrafter"/>
</dbReference>
<evidence type="ECO:0000256" key="2">
    <source>
        <dbReference type="ARBA" id="ARBA00022692"/>
    </source>
</evidence>
<dbReference type="PROSITE" id="PS50262">
    <property type="entry name" value="G_PROTEIN_RECEP_F1_2"/>
    <property type="match status" value="1"/>
</dbReference>
<dbReference type="FunFam" id="1.20.1070.10:FF:000096">
    <property type="entry name" value="Odorant receptor 131-2"/>
    <property type="match status" value="1"/>
</dbReference>
<proteinExistence type="predicted"/>
<evidence type="ECO:0000313" key="7">
    <source>
        <dbReference type="EMBL" id="CAG6022015.1"/>
    </source>
</evidence>
<dbReference type="PANTHER" id="PTHR26451">
    <property type="entry name" value="G_PROTEIN_RECEP_F1_2 DOMAIN-CONTAINING PROTEIN"/>
    <property type="match status" value="1"/>
</dbReference>
<gene>
    <name evidence="7" type="ORF">MMEN_LOCUS22195</name>
</gene>
<feature type="transmembrane region" description="Helical" evidence="5">
    <location>
        <begin position="140"/>
        <end position="162"/>
    </location>
</feature>
<keyword evidence="4 5" id="KW-0472">Membrane</keyword>
<dbReference type="EMBL" id="CAJRST010041110">
    <property type="protein sequence ID" value="CAG6022015.1"/>
    <property type="molecule type" value="Genomic_DNA"/>
</dbReference>
<evidence type="ECO:0000313" key="8">
    <source>
        <dbReference type="Proteomes" id="UP000677803"/>
    </source>
</evidence>
<dbReference type="Gene3D" id="1.20.1070.10">
    <property type="entry name" value="Rhodopsin 7-helix transmembrane proteins"/>
    <property type="match status" value="1"/>
</dbReference>
<evidence type="ECO:0000259" key="6">
    <source>
        <dbReference type="PROSITE" id="PS50262"/>
    </source>
</evidence>
<feature type="transmembrane region" description="Helical" evidence="5">
    <location>
        <begin position="81"/>
        <end position="102"/>
    </location>
</feature>
<organism evidence="7 8">
    <name type="scientific">Menidia menidia</name>
    <name type="common">Atlantic silverside</name>
    <dbReference type="NCBI Taxonomy" id="238744"/>
    <lineage>
        <taxon>Eukaryota</taxon>
        <taxon>Metazoa</taxon>
        <taxon>Chordata</taxon>
        <taxon>Craniata</taxon>
        <taxon>Vertebrata</taxon>
        <taxon>Euteleostomi</taxon>
        <taxon>Actinopterygii</taxon>
        <taxon>Neopterygii</taxon>
        <taxon>Teleostei</taxon>
        <taxon>Neoteleostei</taxon>
        <taxon>Acanthomorphata</taxon>
        <taxon>Ovalentaria</taxon>
        <taxon>Atherinomorphae</taxon>
        <taxon>Atheriniformes</taxon>
        <taxon>Atherinopsidae</taxon>
        <taxon>Menidiinae</taxon>
        <taxon>Menidia</taxon>
    </lineage>
</organism>